<dbReference type="Gramene" id="ONI05358">
    <property type="protein sequence ID" value="ONI05358"/>
    <property type="gene ID" value="PRUPE_5G003800"/>
</dbReference>
<reference evidence="2 3" key="1">
    <citation type="journal article" date="2013" name="Nat. Genet.">
        <title>The high-quality draft genome of peach (Prunus persica) identifies unique patterns of genetic diversity, domestication and genome evolution.</title>
        <authorList>
            <consortium name="International Peach Genome Initiative"/>
            <person name="Verde I."/>
            <person name="Abbott A.G."/>
            <person name="Scalabrin S."/>
            <person name="Jung S."/>
            <person name="Shu S."/>
            <person name="Marroni F."/>
            <person name="Zhebentyayeva T."/>
            <person name="Dettori M.T."/>
            <person name="Grimwood J."/>
            <person name="Cattonaro F."/>
            <person name="Zuccolo A."/>
            <person name="Rossini L."/>
            <person name="Jenkins J."/>
            <person name="Vendramin E."/>
            <person name="Meisel L.A."/>
            <person name="Decroocq V."/>
            <person name="Sosinski B."/>
            <person name="Prochnik S."/>
            <person name="Mitros T."/>
            <person name="Policriti A."/>
            <person name="Cipriani G."/>
            <person name="Dondini L."/>
            <person name="Ficklin S."/>
            <person name="Goodstein D.M."/>
            <person name="Xuan P."/>
            <person name="Del Fabbro C."/>
            <person name="Aramini V."/>
            <person name="Copetti D."/>
            <person name="Gonzalez S."/>
            <person name="Horner D.S."/>
            <person name="Falchi R."/>
            <person name="Lucas S."/>
            <person name="Mica E."/>
            <person name="Maldonado J."/>
            <person name="Lazzari B."/>
            <person name="Bielenberg D."/>
            <person name="Pirona R."/>
            <person name="Miculan M."/>
            <person name="Barakat A."/>
            <person name="Testolin R."/>
            <person name="Stella A."/>
            <person name="Tartarini S."/>
            <person name="Tonutti P."/>
            <person name="Arus P."/>
            <person name="Orellana A."/>
            <person name="Wells C."/>
            <person name="Main D."/>
            <person name="Vizzotto G."/>
            <person name="Silva H."/>
            <person name="Salamini F."/>
            <person name="Schmutz J."/>
            <person name="Morgante M."/>
            <person name="Rokhsar D.S."/>
        </authorList>
    </citation>
    <scope>NUCLEOTIDE SEQUENCE [LARGE SCALE GENOMIC DNA]</scope>
    <source>
        <strain evidence="3">cv. Nemared</strain>
    </source>
</reference>
<evidence type="ECO:0000313" key="2">
    <source>
        <dbReference type="EMBL" id="ONI05358.1"/>
    </source>
</evidence>
<keyword evidence="3" id="KW-1185">Reference proteome</keyword>
<proteinExistence type="predicted"/>
<gene>
    <name evidence="2" type="ORF">PRUPE_5G003800</name>
</gene>
<accession>A0A251P169</accession>
<dbReference type="EMBL" id="CM007655">
    <property type="protein sequence ID" value="ONI05358.1"/>
    <property type="molecule type" value="Genomic_DNA"/>
</dbReference>
<name>A0A251P169_PRUPE</name>
<evidence type="ECO:0000256" key="1">
    <source>
        <dbReference type="SAM" id="MobiDB-lite"/>
    </source>
</evidence>
<evidence type="ECO:0000313" key="3">
    <source>
        <dbReference type="Proteomes" id="UP000006882"/>
    </source>
</evidence>
<dbReference type="AlphaFoldDB" id="A0A251P169"/>
<protein>
    <submittedName>
        <fullName evidence="2">Uncharacterized protein</fullName>
    </submittedName>
</protein>
<organism evidence="2 3">
    <name type="scientific">Prunus persica</name>
    <name type="common">Peach</name>
    <name type="synonym">Amygdalus persica</name>
    <dbReference type="NCBI Taxonomy" id="3760"/>
    <lineage>
        <taxon>Eukaryota</taxon>
        <taxon>Viridiplantae</taxon>
        <taxon>Streptophyta</taxon>
        <taxon>Embryophyta</taxon>
        <taxon>Tracheophyta</taxon>
        <taxon>Spermatophyta</taxon>
        <taxon>Magnoliopsida</taxon>
        <taxon>eudicotyledons</taxon>
        <taxon>Gunneridae</taxon>
        <taxon>Pentapetalae</taxon>
        <taxon>rosids</taxon>
        <taxon>fabids</taxon>
        <taxon>Rosales</taxon>
        <taxon>Rosaceae</taxon>
        <taxon>Amygdaloideae</taxon>
        <taxon>Amygdaleae</taxon>
        <taxon>Prunus</taxon>
    </lineage>
</organism>
<dbReference type="Proteomes" id="UP000006882">
    <property type="component" value="Chromosome G5"/>
</dbReference>
<feature type="compositionally biased region" description="Polar residues" evidence="1">
    <location>
        <begin position="25"/>
        <end position="36"/>
    </location>
</feature>
<feature type="region of interest" description="Disordered" evidence="1">
    <location>
        <begin position="1"/>
        <end position="51"/>
    </location>
</feature>
<sequence>MVKMETYSEFGDQTNPTMKELSVTPPLSSPFSISHHPQNTEQTPQPTPISHPRLPPPFLWHRWDHELLMSMKAGNIKYEVSNGVFDVVLRLAIFGRQ</sequence>